<organism evidence="1">
    <name type="scientific">Sylvanvirus sp</name>
    <dbReference type="NCBI Taxonomy" id="2487774"/>
    <lineage>
        <taxon>Viruses</taxon>
    </lineage>
</organism>
<dbReference type="EMBL" id="MK072513">
    <property type="protein sequence ID" value="AYV86731.1"/>
    <property type="molecule type" value="Genomic_DNA"/>
</dbReference>
<protein>
    <submittedName>
        <fullName evidence="1">Uncharacterized protein</fullName>
    </submittedName>
</protein>
<reference evidence="1" key="1">
    <citation type="submission" date="2018-10" db="EMBL/GenBank/DDBJ databases">
        <title>Hidden diversity of soil giant viruses.</title>
        <authorList>
            <person name="Schulz F."/>
            <person name="Alteio L."/>
            <person name="Goudeau D."/>
            <person name="Ryan E.M."/>
            <person name="Malmstrom R.R."/>
            <person name="Blanchard J."/>
            <person name="Woyke T."/>
        </authorList>
    </citation>
    <scope>NUCLEOTIDE SEQUENCE</scope>
    <source>
        <strain evidence="1">SYV1</strain>
    </source>
</reference>
<sequence length="241" mass="27595">MTSISDSSSFYNNYSPDISIDDGDSEFINCSPSVHSDIFIQMDLKQSEDVANDFSRLFPHIDMSVLKGSLTSRTALSYLETEDILSVLLTALHQHIINIKSNHSFEISSKLPYSLYLFWLYSAGILLPDVRNRSEMVLNPRFVKMLLNIPGILLVHLIQPTEILYYGLLVSVKHGDFSPPAKRSVQKRVQLAIARRKKLLKNKNNIPQTSKTAQDSELHVEPRWRHITTQLLYFKHISDHL</sequence>
<accession>A0A3G5AJN7</accession>
<evidence type="ECO:0000313" key="1">
    <source>
        <dbReference type="EMBL" id="AYV86731.1"/>
    </source>
</evidence>
<gene>
    <name evidence="1" type="ORF">Sylvanvirus7_29</name>
</gene>
<proteinExistence type="predicted"/>
<name>A0A3G5AJN7_9VIRU</name>